<sequence>MEGSQSSSVADRATWDRLTEKQRACLDLLLERKTSKQIAIALQISKPTVDQRITTARNILGATDRDDAALRYARLKRTYDQITYDPVHIPPAPSLVPSDFADGDPSGPTEAEAGKVGSAGSWGAGLPFGKVGSHNHGSSARLAIVAAVIAAIIFSLLGGLSIAQALTQLITG</sequence>
<reference evidence="5" key="1">
    <citation type="submission" date="2017-04" db="EMBL/GenBank/DDBJ databases">
        <authorList>
            <person name="Varghese N."/>
            <person name="Submissions S."/>
        </authorList>
    </citation>
    <scope>NUCLEOTIDE SEQUENCE [LARGE SCALE GENOMIC DNA]</scope>
    <source>
        <strain evidence="5">UI2</strain>
    </source>
</reference>
<name>A0A1Y6FSZ7_9SPHN</name>
<dbReference type="InterPro" id="IPR000792">
    <property type="entry name" value="Tscrpt_reg_LuxR_C"/>
</dbReference>
<evidence type="ECO:0000259" key="3">
    <source>
        <dbReference type="PROSITE" id="PS50043"/>
    </source>
</evidence>
<dbReference type="InterPro" id="IPR036388">
    <property type="entry name" value="WH-like_DNA-bd_sf"/>
</dbReference>
<dbReference type="PROSITE" id="PS50043">
    <property type="entry name" value="HTH_LUXR_2"/>
    <property type="match status" value="1"/>
</dbReference>
<dbReference type="Pfam" id="PF00196">
    <property type="entry name" value="GerE"/>
    <property type="match status" value="1"/>
</dbReference>
<accession>A0A1Y6FSZ7</accession>
<dbReference type="AlphaFoldDB" id="A0A1Y6FSZ7"/>
<feature type="region of interest" description="Disordered" evidence="1">
    <location>
        <begin position="97"/>
        <end position="116"/>
    </location>
</feature>
<organism evidence="4 5">
    <name type="scientific">Sphingopyxis terrae subsp. ummariensis</name>
    <dbReference type="NCBI Taxonomy" id="429001"/>
    <lineage>
        <taxon>Bacteria</taxon>
        <taxon>Pseudomonadati</taxon>
        <taxon>Pseudomonadota</taxon>
        <taxon>Alphaproteobacteria</taxon>
        <taxon>Sphingomonadales</taxon>
        <taxon>Sphingomonadaceae</taxon>
        <taxon>Sphingopyxis</taxon>
    </lineage>
</organism>
<proteinExistence type="predicted"/>
<evidence type="ECO:0000313" key="4">
    <source>
        <dbReference type="EMBL" id="SMQ76611.1"/>
    </source>
</evidence>
<keyword evidence="2" id="KW-0472">Membrane</keyword>
<keyword evidence="2" id="KW-1133">Transmembrane helix</keyword>
<dbReference type="GeneID" id="303001696"/>
<gene>
    <name evidence="4" type="ORF">SAMN06295984_2049</name>
</gene>
<dbReference type="GO" id="GO:0003677">
    <property type="term" value="F:DNA binding"/>
    <property type="evidence" value="ECO:0007669"/>
    <property type="project" value="UniProtKB-KW"/>
</dbReference>
<keyword evidence="4" id="KW-0238">DNA-binding</keyword>
<feature type="domain" description="HTH luxR-type" evidence="3">
    <location>
        <begin position="11"/>
        <end position="76"/>
    </location>
</feature>
<dbReference type="InterPro" id="IPR016032">
    <property type="entry name" value="Sig_transdc_resp-reg_C-effctor"/>
</dbReference>
<keyword evidence="2" id="KW-0812">Transmembrane</keyword>
<dbReference type="SMART" id="SM00421">
    <property type="entry name" value="HTH_LUXR"/>
    <property type="match status" value="1"/>
</dbReference>
<dbReference type="Proteomes" id="UP000194469">
    <property type="component" value="Unassembled WGS sequence"/>
</dbReference>
<dbReference type="RefSeq" id="WP_086457064.1">
    <property type="nucleotide sequence ID" value="NZ_FXWL01000002.1"/>
</dbReference>
<feature type="transmembrane region" description="Helical" evidence="2">
    <location>
        <begin position="142"/>
        <end position="166"/>
    </location>
</feature>
<keyword evidence="5" id="KW-1185">Reference proteome</keyword>
<evidence type="ECO:0000256" key="1">
    <source>
        <dbReference type="SAM" id="MobiDB-lite"/>
    </source>
</evidence>
<protein>
    <submittedName>
        <fullName evidence="4">DNA-binding transcriptional regulator, CsgD family</fullName>
    </submittedName>
</protein>
<evidence type="ECO:0000313" key="5">
    <source>
        <dbReference type="Proteomes" id="UP000194469"/>
    </source>
</evidence>
<dbReference type="SUPFAM" id="SSF46894">
    <property type="entry name" value="C-terminal effector domain of the bipartite response regulators"/>
    <property type="match status" value="1"/>
</dbReference>
<dbReference type="GO" id="GO:0006355">
    <property type="term" value="P:regulation of DNA-templated transcription"/>
    <property type="evidence" value="ECO:0007669"/>
    <property type="project" value="InterPro"/>
</dbReference>
<evidence type="ECO:0000256" key="2">
    <source>
        <dbReference type="SAM" id="Phobius"/>
    </source>
</evidence>
<dbReference type="EMBL" id="FXWL01000002">
    <property type="protein sequence ID" value="SMQ76611.1"/>
    <property type="molecule type" value="Genomic_DNA"/>
</dbReference>
<dbReference type="Gene3D" id="1.10.10.10">
    <property type="entry name" value="Winged helix-like DNA-binding domain superfamily/Winged helix DNA-binding domain"/>
    <property type="match status" value="1"/>
</dbReference>